<keyword evidence="3" id="KW-0479">Metal-binding</keyword>
<dbReference type="Pfam" id="PF00096">
    <property type="entry name" value="zf-C2H2"/>
    <property type="match status" value="1"/>
</dbReference>
<feature type="region of interest" description="Disordered" evidence="4">
    <location>
        <begin position="253"/>
        <end position="431"/>
    </location>
</feature>
<evidence type="ECO:0008006" key="9">
    <source>
        <dbReference type="Google" id="ProtNLM"/>
    </source>
</evidence>
<dbReference type="Gene3D" id="3.30.160.60">
    <property type="entry name" value="Classic Zinc Finger"/>
    <property type="match status" value="1"/>
</dbReference>
<dbReference type="InterPro" id="IPR011333">
    <property type="entry name" value="SKP1/BTB/POZ_sf"/>
</dbReference>
<evidence type="ECO:0000256" key="3">
    <source>
        <dbReference type="PROSITE-ProRule" id="PRU00042"/>
    </source>
</evidence>
<dbReference type="FunFam" id="3.30.160.60:FF:002618">
    <property type="entry name" value="Bmp-induced factor"/>
    <property type="match status" value="1"/>
</dbReference>
<dbReference type="GO" id="GO:0008270">
    <property type="term" value="F:zinc ion binding"/>
    <property type="evidence" value="ECO:0007669"/>
    <property type="project" value="UniProtKB-KW"/>
</dbReference>
<feature type="compositionally biased region" description="Basic and acidic residues" evidence="4">
    <location>
        <begin position="302"/>
        <end position="336"/>
    </location>
</feature>
<dbReference type="PANTHER" id="PTHR23110">
    <property type="entry name" value="BTB DOMAIN TRANSCRIPTION FACTOR"/>
    <property type="match status" value="1"/>
</dbReference>
<keyword evidence="8" id="KW-1185">Reference proteome</keyword>
<dbReference type="PROSITE" id="PS00028">
    <property type="entry name" value="ZINC_FINGER_C2H2_1"/>
    <property type="match status" value="2"/>
</dbReference>
<comment type="subcellular location">
    <subcellularLocation>
        <location evidence="1">Nucleus</location>
    </subcellularLocation>
</comment>
<dbReference type="Proteomes" id="UP001075354">
    <property type="component" value="Chromosome 13"/>
</dbReference>
<dbReference type="InterPro" id="IPR013087">
    <property type="entry name" value="Znf_C2H2_type"/>
</dbReference>
<feature type="domain" description="C2H2-type" evidence="6">
    <location>
        <begin position="482"/>
        <end position="510"/>
    </location>
</feature>
<organism evidence="7 8">
    <name type="scientific">Megalurothrips usitatus</name>
    <name type="common">bean blossom thrips</name>
    <dbReference type="NCBI Taxonomy" id="439358"/>
    <lineage>
        <taxon>Eukaryota</taxon>
        <taxon>Metazoa</taxon>
        <taxon>Ecdysozoa</taxon>
        <taxon>Arthropoda</taxon>
        <taxon>Hexapoda</taxon>
        <taxon>Insecta</taxon>
        <taxon>Pterygota</taxon>
        <taxon>Neoptera</taxon>
        <taxon>Paraneoptera</taxon>
        <taxon>Thysanoptera</taxon>
        <taxon>Terebrantia</taxon>
        <taxon>Thripoidea</taxon>
        <taxon>Thripidae</taxon>
        <taxon>Megalurothrips</taxon>
    </lineage>
</organism>
<keyword evidence="2" id="KW-0539">Nucleus</keyword>
<evidence type="ECO:0000313" key="8">
    <source>
        <dbReference type="Proteomes" id="UP001075354"/>
    </source>
</evidence>
<dbReference type="GO" id="GO:0006357">
    <property type="term" value="P:regulation of transcription by RNA polymerase II"/>
    <property type="evidence" value="ECO:0007669"/>
    <property type="project" value="TreeGrafter"/>
</dbReference>
<evidence type="ECO:0000256" key="1">
    <source>
        <dbReference type="ARBA" id="ARBA00004123"/>
    </source>
</evidence>
<sequence>MPPLPPPPLGASSICTPTLSILPAVSASGSESPPGKDLEVLGKDLKVLGKDLKVLGKDLKVLEKDLKVLGKDLKVLGKDLKVLGKDLKVLGKGLKAHKLILAACSKHFQDLFETAPVCPSILVILDGTTSSNMSALLEFMYKGEVHVSQDSLPSFLKAAECLQVKGLSIEHEKLALVQGQDDVPNSSDKLDSPTGRKIARLNSSLKEVADSLNNNCGSESSLLQQRAEHNQAPMASPSSLPYSPVLSPYMHHYRPSYDRTSSNAPPTSSQGYDNNLPRKRHHRSPSDAIQETSAVRASVLRDGSRTRPSSDPEMHYHPNSAHDPRESPKHPDENHSFGHSSPTVHRYDEGPADNGLSATSTISFDRTAAVDPPAAEGNNVGTPDSHHSSSSSVNLETNDSCAEDLRVKQEPSAEDSAQPNSAPSPYRDHLDQKTPEILSPRLWNSGKINLKGHATGSTIDGETKIDSLKGYTAQRTPDGKKLQCPFCERLYGYETNLRAHIRQRHQGIRVPCPFCSRTFTRNNTVRRHIAREHKTELTLKAYQQTQVLNHNP</sequence>
<dbReference type="Gene3D" id="3.30.710.10">
    <property type="entry name" value="Potassium Channel Kv1.1, Chain A"/>
    <property type="match status" value="1"/>
</dbReference>
<dbReference type="PROSITE" id="PS50157">
    <property type="entry name" value="ZINC_FINGER_C2H2_2"/>
    <property type="match status" value="2"/>
</dbReference>
<protein>
    <recommendedName>
        <fullName evidence="9">Zinc finger protein chinmo</fullName>
    </recommendedName>
</protein>
<feature type="compositionally biased region" description="Polar residues" evidence="4">
    <location>
        <begin position="258"/>
        <end position="273"/>
    </location>
</feature>
<dbReference type="GO" id="GO:0005634">
    <property type="term" value="C:nucleus"/>
    <property type="evidence" value="ECO:0007669"/>
    <property type="project" value="UniProtKB-SubCell"/>
</dbReference>
<dbReference type="GO" id="GO:0003006">
    <property type="term" value="P:developmental process involved in reproduction"/>
    <property type="evidence" value="ECO:0007669"/>
    <property type="project" value="UniProtKB-ARBA"/>
</dbReference>
<keyword evidence="3" id="KW-0862">Zinc</keyword>
<accession>A0AAV7XA52</accession>
<gene>
    <name evidence="7" type="ORF">ONE63_003072</name>
</gene>
<evidence type="ECO:0000256" key="4">
    <source>
        <dbReference type="SAM" id="MobiDB-lite"/>
    </source>
</evidence>
<dbReference type="InterPro" id="IPR036236">
    <property type="entry name" value="Znf_C2H2_sf"/>
</dbReference>
<reference evidence="7" key="1">
    <citation type="submission" date="2022-12" db="EMBL/GenBank/DDBJ databases">
        <title>Chromosome-level genome assembly of the bean flower thrips Megalurothrips usitatus.</title>
        <authorList>
            <person name="Ma L."/>
            <person name="Liu Q."/>
            <person name="Li H."/>
            <person name="Cai W."/>
        </authorList>
    </citation>
    <scope>NUCLEOTIDE SEQUENCE</scope>
    <source>
        <strain evidence="7">Cailab_2022a</strain>
    </source>
</reference>
<keyword evidence="3" id="KW-0863">Zinc-finger</keyword>
<feature type="domain" description="C2H2-type" evidence="6">
    <location>
        <begin position="510"/>
        <end position="538"/>
    </location>
</feature>
<dbReference type="GO" id="GO:0048666">
    <property type="term" value="P:neuron development"/>
    <property type="evidence" value="ECO:0007669"/>
    <property type="project" value="UniProtKB-ARBA"/>
</dbReference>
<dbReference type="SMART" id="SM00355">
    <property type="entry name" value="ZnF_C2H2"/>
    <property type="match status" value="2"/>
</dbReference>
<dbReference type="PANTHER" id="PTHR23110:SF94">
    <property type="entry name" value="ZINC FINGER PROTEIN CHINMO"/>
    <property type="match status" value="1"/>
</dbReference>
<dbReference type="CDD" id="cd18315">
    <property type="entry name" value="BTB_POZ_BAB-like"/>
    <property type="match status" value="1"/>
</dbReference>
<evidence type="ECO:0000259" key="5">
    <source>
        <dbReference type="PROSITE" id="PS50097"/>
    </source>
</evidence>
<name>A0AAV7XA52_9NEOP</name>
<feature type="domain" description="BTB" evidence="5">
    <location>
        <begin position="78"/>
        <end position="149"/>
    </location>
</feature>
<dbReference type="PROSITE" id="PS50097">
    <property type="entry name" value="BTB"/>
    <property type="match status" value="1"/>
</dbReference>
<evidence type="ECO:0000256" key="2">
    <source>
        <dbReference type="ARBA" id="ARBA00023242"/>
    </source>
</evidence>
<dbReference type="AlphaFoldDB" id="A0AAV7XA52"/>
<proteinExistence type="predicted"/>
<dbReference type="InterPro" id="IPR051095">
    <property type="entry name" value="Dros_DevTransReg"/>
</dbReference>
<dbReference type="InterPro" id="IPR000210">
    <property type="entry name" value="BTB/POZ_dom"/>
</dbReference>
<dbReference type="SMART" id="SM00225">
    <property type="entry name" value="BTB"/>
    <property type="match status" value="1"/>
</dbReference>
<dbReference type="SUPFAM" id="SSF54695">
    <property type="entry name" value="POZ domain"/>
    <property type="match status" value="1"/>
</dbReference>
<dbReference type="GO" id="GO:0048513">
    <property type="term" value="P:animal organ development"/>
    <property type="evidence" value="ECO:0007669"/>
    <property type="project" value="UniProtKB-ARBA"/>
</dbReference>
<dbReference type="SUPFAM" id="SSF57667">
    <property type="entry name" value="beta-beta-alpha zinc fingers"/>
    <property type="match status" value="1"/>
</dbReference>
<comment type="caution">
    <text evidence="7">The sequence shown here is derived from an EMBL/GenBank/DDBJ whole genome shotgun (WGS) entry which is preliminary data.</text>
</comment>
<dbReference type="EMBL" id="JAPTSV010000013">
    <property type="protein sequence ID" value="KAJ1521397.1"/>
    <property type="molecule type" value="Genomic_DNA"/>
</dbReference>
<evidence type="ECO:0000259" key="6">
    <source>
        <dbReference type="PROSITE" id="PS50157"/>
    </source>
</evidence>
<evidence type="ECO:0000313" key="7">
    <source>
        <dbReference type="EMBL" id="KAJ1521397.1"/>
    </source>
</evidence>
<dbReference type="Pfam" id="PF00651">
    <property type="entry name" value="BTB"/>
    <property type="match status" value="1"/>
</dbReference>